<dbReference type="InterPro" id="IPR051554">
    <property type="entry name" value="Acetyltransferase_Eis"/>
</dbReference>
<dbReference type="CDD" id="cd04301">
    <property type="entry name" value="NAT_SF"/>
    <property type="match status" value="1"/>
</dbReference>
<protein>
    <submittedName>
        <fullName evidence="2">Acetyltransferase</fullName>
    </submittedName>
</protein>
<dbReference type="PANTHER" id="PTHR37817">
    <property type="entry name" value="N-ACETYLTRANSFERASE EIS"/>
    <property type="match status" value="1"/>
</dbReference>
<evidence type="ECO:0000259" key="1">
    <source>
        <dbReference type="PROSITE" id="PS51186"/>
    </source>
</evidence>
<keyword evidence="3" id="KW-1185">Reference proteome</keyword>
<dbReference type="Gene3D" id="3.40.630.30">
    <property type="match status" value="2"/>
</dbReference>
<feature type="domain" description="N-acetyltransferase" evidence="1">
    <location>
        <begin position="5"/>
        <end position="153"/>
    </location>
</feature>
<dbReference type="PROSITE" id="PS51186">
    <property type="entry name" value="GNAT"/>
    <property type="match status" value="1"/>
</dbReference>
<comment type="caution">
    <text evidence="2">The sequence shown here is derived from an EMBL/GenBank/DDBJ whole genome shotgun (WGS) entry which is preliminary data.</text>
</comment>
<dbReference type="InterPro" id="IPR036527">
    <property type="entry name" value="SCP2_sterol-bd_dom_sf"/>
</dbReference>
<name>A0ABT9U9H3_PAEHA</name>
<dbReference type="SUPFAM" id="SSF55718">
    <property type="entry name" value="SCP-like"/>
    <property type="match status" value="1"/>
</dbReference>
<dbReference type="InterPro" id="IPR000182">
    <property type="entry name" value="GNAT_dom"/>
</dbReference>
<accession>A0ABT9U9H3</accession>
<dbReference type="EMBL" id="JAUSSU010000018">
    <property type="protein sequence ID" value="MDQ0116297.1"/>
    <property type="molecule type" value="Genomic_DNA"/>
</dbReference>
<dbReference type="RefSeq" id="WP_307208351.1">
    <property type="nucleotide sequence ID" value="NZ_JAUSSU010000018.1"/>
</dbReference>
<reference evidence="2 3" key="1">
    <citation type="submission" date="2023-07" db="EMBL/GenBank/DDBJ databases">
        <title>Sorghum-associated microbial communities from plants grown in Nebraska, USA.</title>
        <authorList>
            <person name="Schachtman D."/>
        </authorList>
    </citation>
    <scope>NUCLEOTIDE SEQUENCE [LARGE SCALE GENOMIC DNA]</scope>
    <source>
        <strain evidence="2 3">CC482</strain>
    </source>
</reference>
<organism evidence="2 3">
    <name type="scientific">Paenibacillus harenae</name>
    <dbReference type="NCBI Taxonomy" id="306543"/>
    <lineage>
        <taxon>Bacteria</taxon>
        <taxon>Bacillati</taxon>
        <taxon>Bacillota</taxon>
        <taxon>Bacilli</taxon>
        <taxon>Bacillales</taxon>
        <taxon>Paenibacillaceae</taxon>
        <taxon>Paenibacillus</taxon>
    </lineage>
</organism>
<evidence type="ECO:0000313" key="3">
    <source>
        <dbReference type="Proteomes" id="UP001229346"/>
    </source>
</evidence>
<dbReference type="Pfam" id="PF17668">
    <property type="entry name" value="Acetyltransf_17"/>
    <property type="match status" value="1"/>
</dbReference>
<dbReference type="SUPFAM" id="SSF55729">
    <property type="entry name" value="Acyl-CoA N-acyltransferases (Nat)"/>
    <property type="match status" value="1"/>
</dbReference>
<sequence length="401" mass="46144">MERKIEIVQMNEEQYEASIALSQFAFQYVKSSEEIQRTKEQYRIEPAIRWAALVDGQLAAQATVLELHTYIGGSKFAMGGVAGVATWPEYRRQGLVARLLVHTLEEMRNRGQSVSFLHPFAFAFYRKFGWETYTEYKSYTIRTDQLPARQAIPGRIERVSIDDSVHTIGQLYETYASKYNGTLARTDLWWEYRVNKRKPGQTAVYYDAQNSPQGYIRYEVKNSQMTVHEFVHLNEEARNALWSFIAQHDSMIERVSITVPSDDLLPFLLDNPRIQHETIPYFMARIVDAAAFVEQYHFDEDDCEDQIAITIKDEHAPWNNGSYMLTIEKSGKASLVSYGSPTPNNGNGSIELGIGTLTTLLLGYVSTLQLYQYGRVQGEESIIKRLQKRIPERTTYLADFF</sequence>
<gene>
    <name evidence="2" type="ORF">J2T15_005773</name>
</gene>
<dbReference type="InterPro" id="IPR025559">
    <property type="entry name" value="Eis_dom"/>
</dbReference>
<proteinExistence type="predicted"/>
<dbReference type="PANTHER" id="PTHR37817:SF1">
    <property type="entry name" value="N-ACETYLTRANSFERASE EIS"/>
    <property type="match status" value="1"/>
</dbReference>
<dbReference type="Proteomes" id="UP001229346">
    <property type="component" value="Unassembled WGS sequence"/>
</dbReference>
<dbReference type="InterPro" id="IPR041380">
    <property type="entry name" value="Acetyltransf_17"/>
</dbReference>
<dbReference type="Pfam" id="PF13530">
    <property type="entry name" value="SCP2_2"/>
    <property type="match status" value="1"/>
</dbReference>
<dbReference type="InterPro" id="IPR016181">
    <property type="entry name" value="Acyl_CoA_acyltransferase"/>
</dbReference>
<dbReference type="Gene3D" id="3.30.1050.10">
    <property type="entry name" value="SCP2 sterol-binding domain"/>
    <property type="match status" value="1"/>
</dbReference>
<evidence type="ECO:0000313" key="2">
    <source>
        <dbReference type="EMBL" id="MDQ0116297.1"/>
    </source>
</evidence>
<dbReference type="Pfam" id="PF13527">
    <property type="entry name" value="Acetyltransf_9"/>
    <property type="match status" value="1"/>
</dbReference>